<evidence type="ECO:0000313" key="2">
    <source>
        <dbReference type="Proteomes" id="UP000271889"/>
    </source>
</evidence>
<protein>
    <submittedName>
        <fullName evidence="1">Uncharacterized protein</fullName>
    </submittedName>
</protein>
<reference evidence="1 2" key="1">
    <citation type="submission" date="2018-11" db="EMBL/GenBank/DDBJ databases">
        <authorList>
            <consortium name="Pathogen Informatics"/>
        </authorList>
    </citation>
    <scope>NUCLEOTIDE SEQUENCE [LARGE SCALE GENOMIC DNA]</scope>
</reference>
<organism evidence="1 2">
    <name type="scientific">Cylicostephanus goldi</name>
    <name type="common">Nematode worm</name>
    <dbReference type="NCBI Taxonomy" id="71465"/>
    <lineage>
        <taxon>Eukaryota</taxon>
        <taxon>Metazoa</taxon>
        <taxon>Ecdysozoa</taxon>
        <taxon>Nematoda</taxon>
        <taxon>Chromadorea</taxon>
        <taxon>Rhabditida</taxon>
        <taxon>Rhabditina</taxon>
        <taxon>Rhabditomorpha</taxon>
        <taxon>Strongyloidea</taxon>
        <taxon>Strongylidae</taxon>
        <taxon>Cylicostephanus</taxon>
    </lineage>
</organism>
<keyword evidence="2" id="KW-1185">Reference proteome</keyword>
<dbReference type="Proteomes" id="UP000271889">
    <property type="component" value="Unassembled WGS sequence"/>
</dbReference>
<evidence type="ECO:0000313" key="1">
    <source>
        <dbReference type="EMBL" id="VDK43193.1"/>
    </source>
</evidence>
<dbReference type="AlphaFoldDB" id="A0A3P6QKK4"/>
<accession>A0A3P6QKK4</accession>
<sequence length="174" mass="19691">MKEHVSAVRSVHLVRIVLGTQLMFEINAFRASSSFEPYYASLCLPVKRPGGIAELMMKQFLLFAVLPTLLAEEYWTPPQCRPHKLSRLVLRELSLNGRDMVLTVQLLCLVKWADFLLFKPLKDIRPFYVLNASFPVGTKVGSLAKVMAEAIQRQKVSSERTYYAQAFLKLGGVS</sequence>
<name>A0A3P6QKK4_CYLGO</name>
<dbReference type="EMBL" id="UYRV01000156">
    <property type="protein sequence ID" value="VDK43193.1"/>
    <property type="molecule type" value="Genomic_DNA"/>
</dbReference>
<proteinExistence type="predicted"/>
<gene>
    <name evidence="1" type="ORF">CGOC_LOCUS137</name>
</gene>